<keyword evidence="1" id="KW-0863">Zinc-finger</keyword>
<keyword evidence="4" id="KW-1185">Reference proteome</keyword>
<name>A0A314ZE22_PRUYE</name>
<reference evidence="3 4" key="1">
    <citation type="submission" date="2018-02" db="EMBL/GenBank/DDBJ databases">
        <title>Draft genome of wild Prunus yedoensis var. nudiflora.</title>
        <authorList>
            <person name="Baek S."/>
            <person name="Kim J.-H."/>
            <person name="Choi K."/>
            <person name="Kim G.-B."/>
            <person name="Cho A."/>
            <person name="Jang H."/>
            <person name="Shin C.-H."/>
            <person name="Yu H.-J."/>
            <person name="Mun J.-H."/>
        </authorList>
    </citation>
    <scope>NUCLEOTIDE SEQUENCE [LARGE SCALE GENOMIC DNA]</scope>
    <source>
        <strain evidence="4">cv. Jeju island</strain>
        <tissue evidence="3">Leaf</tissue>
    </source>
</reference>
<evidence type="ECO:0000256" key="1">
    <source>
        <dbReference type="PROSITE-ProRule" id="PRU00042"/>
    </source>
</evidence>
<evidence type="ECO:0000313" key="4">
    <source>
        <dbReference type="Proteomes" id="UP000250321"/>
    </source>
</evidence>
<sequence length="207" mass="23200">MSGCNWNMRHGRNVHGSNCAPASMLNGSTEIACRLCDRVFMSTQALINHIESHIVDDGLTASRLRQLTQQTNTNPPIRSNPAFPLQNPFHQRNPFHDVHNNQIGFAPPPPHHQYPYPQQQQLSPYALPRNVNVNVNQGVVGSHYMVMQSANQTAARMAREEDDLSSDCTMPLLSQLERPLPLVNYELDRRGNIGEASSDNLDLTLKL</sequence>
<evidence type="ECO:0000313" key="3">
    <source>
        <dbReference type="EMBL" id="PQQ18085.1"/>
    </source>
</evidence>
<dbReference type="EMBL" id="PJQY01000125">
    <property type="protein sequence ID" value="PQQ18085.1"/>
    <property type="molecule type" value="Genomic_DNA"/>
</dbReference>
<feature type="domain" description="C2H2-type" evidence="2">
    <location>
        <begin position="31"/>
        <end position="58"/>
    </location>
</feature>
<gene>
    <name evidence="3" type="ORF">Pyn_05792</name>
</gene>
<evidence type="ECO:0000259" key="2">
    <source>
        <dbReference type="PROSITE" id="PS50157"/>
    </source>
</evidence>
<keyword evidence="1" id="KW-0862">Zinc</keyword>
<dbReference type="OrthoDB" id="1637570at2759"/>
<comment type="caution">
    <text evidence="3">The sequence shown here is derived from an EMBL/GenBank/DDBJ whole genome shotgun (WGS) entry which is preliminary data.</text>
</comment>
<dbReference type="InterPro" id="IPR013087">
    <property type="entry name" value="Znf_C2H2_type"/>
</dbReference>
<dbReference type="PROSITE" id="PS00028">
    <property type="entry name" value="ZINC_FINGER_C2H2_1"/>
    <property type="match status" value="1"/>
</dbReference>
<protein>
    <recommendedName>
        <fullName evidence="2">C2H2-type domain-containing protein</fullName>
    </recommendedName>
</protein>
<keyword evidence="1" id="KW-0479">Metal-binding</keyword>
<dbReference type="Proteomes" id="UP000250321">
    <property type="component" value="Unassembled WGS sequence"/>
</dbReference>
<accession>A0A314ZE22</accession>
<dbReference type="GO" id="GO:0008270">
    <property type="term" value="F:zinc ion binding"/>
    <property type="evidence" value="ECO:0007669"/>
    <property type="project" value="UniProtKB-KW"/>
</dbReference>
<dbReference type="PROSITE" id="PS50157">
    <property type="entry name" value="ZINC_FINGER_C2H2_2"/>
    <property type="match status" value="1"/>
</dbReference>
<organism evidence="3 4">
    <name type="scientific">Prunus yedoensis var. nudiflora</name>
    <dbReference type="NCBI Taxonomy" id="2094558"/>
    <lineage>
        <taxon>Eukaryota</taxon>
        <taxon>Viridiplantae</taxon>
        <taxon>Streptophyta</taxon>
        <taxon>Embryophyta</taxon>
        <taxon>Tracheophyta</taxon>
        <taxon>Spermatophyta</taxon>
        <taxon>Magnoliopsida</taxon>
        <taxon>eudicotyledons</taxon>
        <taxon>Gunneridae</taxon>
        <taxon>Pentapetalae</taxon>
        <taxon>rosids</taxon>
        <taxon>fabids</taxon>
        <taxon>Rosales</taxon>
        <taxon>Rosaceae</taxon>
        <taxon>Amygdaloideae</taxon>
        <taxon>Amygdaleae</taxon>
        <taxon>Prunus</taxon>
    </lineage>
</organism>
<dbReference type="AlphaFoldDB" id="A0A314ZE22"/>
<proteinExistence type="predicted"/>